<proteinExistence type="predicted"/>
<sequence>MAGGAAFGRQPAFERFTRFALPVRRGVHAAVGRPCMIGSVRLIRLEDGLCRRVPQTYAHRLHMRNA</sequence>
<protein>
    <submittedName>
        <fullName evidence="1">Uncharacterized protein</fullName>
    </submittedName>
</protein>
<comment type="caution">
    <text evidence="1">The sequence shown here is derived from an EMBL/GenBank/DDBJ whole genome shotgun (WGS) entry which is preliminary data.</text>
</comment>
<dbReference type="EMBL" id="PYUC01000003">
    <property type="protein sequence ID" value="PTB21480.1"/>
    <property type="molecule type" value="Genomic_DNA"/>
</dbReference>
<gene>
    <name evidence="1" type="ORF">C9I57_07455</name>
</gene>
<reference evidence="1 2" key="1">
    <citation type="submission" date="2018-03" db="EMBL/GenBank/DDBJ databases">
        <title>Whole genome analyses suggest that Burkholderia sensu lato contains two further novel genera in the rhizoxinica-symbiotica group Mycetohabitans gen. nov., and Trinickia gen. nov.: implications for the evolution of diazotrophy and nodulation in the Burkholderiaceae.</title>
        <authorList>
            <person name="Estrada De Los Santos P."/>
            <person name="Palmer M."/>
            <person name="Chavez-Ramirez B."/>
            <person name="Steenkamp E.T."/>
            <person name="Hirsch A.M."/>
            <person name="Manyaka P."/>
            <person name="Maluk M."/>
            <person name="Lafos M."/>
            <person name="Crook M."/>
            <person name="Gross E."/>
            <person name="Simon M.F."/>
            <person name="Bueno Dos Reis Junior F."/>
            <person name="Poole P.S."/>
            <person name="Venter S.N."/>
            <person name="James E.K."/>
        </authorList>
    </citation>
    <scope>NUCLEOTIDE SEQUENCE [LARGE SCALE GENOMIC DNA]</scope>
    <source>
        <strain evidence="1 2">JPY-366</strain>
    </source>
</reference>
<organism evidence="1 2">
    <name type="scientific">Trinickia symbiotica</name>
    <dbReference type="NCBI Taxonomy" id="863227"/>
    <lineage>
        <taxon>Bacteria</taxon>
        <taxon>Pseudomonadati</taxon>
        <taxon>Pseudomonadota</taxon>
        <taxon>Betaproteobacteria</taxon>
        <taxon>Burkholderiales</taxon>
        <taxon>Burkholderiaceae</taxon>
        <taxon>Trinickia</taxon>
    </lineage>
</organism>
<evidence type="ECO:0000313" key="2">
    <source>
        <dbReference type="Proteomes" id="UP000240638"/>
    </source>
</evidence>
<dbReference type="AlphaFoldDB" id="A0A2T3XY88"/>
<evidence type="ECO:0000313" key="1">
    <source>
        <dbReference type="EMBL" id="PTB21480.1"/>
    </source>
</evidence>
<accession>A0A2T3XY88</accession>
<name>A0A2T3XY88_9BURK</name>
<dbReference type="Proteomes" id="UP000240638">
    <property type="component" value="Unassembled WGS sequence"/>
</dbReference>